<evidence type="ECO:0008006" key="3">
    <source>
        <dbReference type="Google" id="ProtNLM"/>
    </source>
</evidence>
<name>A0A5D3FZ13_9ACTN</name>
<organism evidence="1 2">
    <name type="scientific">Actinomadura decatromicini</name>
    <dbReference type="NCBI Taxonomy" id="2604572"/>
    <lineage>
        <taxon>Bacteria</taxon>
        <taxon>Bacillati</taxon>
        <taxon>Actinomycetota</taxon>
        <taxon>Actinomycetes</taxon>
        <taxon>Streptosporangiales</taxon>
        <taxon>Thermomonosporaceae</taxon>
        <taxon>Actinomadura</taxon>
    </lineage>
</organism>
<comment type="caution">
    <text evidence="1">The sequence shown here is derived from an EMBL/GenBank/DDBJ whole genome shotgun (WGS) entry which is preliminary data.</text>
</comment>
<evidence type="ECO:0000313" key="1">
    <source>
        <dbReference type="EMBL" id="TYK52425.1"/>
    </source>
</evidence>
<accession>A0A5D3FZ13</accession>
<dbReference type="AlphaFoldDB" id="A0A5D3FZ13"/>
<protein>
    <recommendedName>
        <fullName evidence="3">S9 family peptidase</fullName>
    </recommendedName>
</protein>
<dbReference type="Proteomes" id="UP000323505">
    <property type="component" value="Unassembled WGS sequence"/>
</dbReference>
<proteinExistence type="predicted"/>
<evidence type="ECO:0000313" key="2">
    <source>
        <dbReference type="Proteomes" id="UP000323505"/>
    </source>
</evidence>
<keyword evidence="2" id="KW-1185">Reference proteome</keyword>
<sequence length="59" mass="6206">MSEDAPELTAKLVADSVVPSQPTISLDGRRVAYAIAPIGCKTERRMCAIWLDGSSPSGS</sequence>
<dbReference type="RefSeq" id="WP_148756948.1">
    <property type="nucleotide sequence ID" value="NZ_VSRQ01000001.1"/>
</dbReference>
<gene>
    <name evidence="1" type="ORF">FXF68_01170</name>
</gene>
<reference evidence="1 2" key="1">
    <citation type="submission" date="2019-08" db="EMBL/GenBank/DDBJ databases">
        <title>Actinomadura sp. nov. CYP1-5 isolated from mountain soil.</title>
        <authorList>
            <person name="Songsumanus A."/>
            <person name="Kuncharoen N."/>
            <person name="Kudo T."/>
            <person name="Yuki M."/>
            <person name="Igarashi Y."/>
            <person name="Tanasupawat S."/>
        </authorList>
    </citation>
    <scope>NUCLEOTIDE SEQUENCE [LARGE SCALE GENOMIC DNA]</scope>
    <source>
        <strain evidence="1 2">CYP1-5</strain>
    </source>
</reference>
<dbReference type="EMBL" id="VSRQ01000001">
    <property type="protein sequence ID" value="TYK52425.1"/>
    <property type="molecule type" value="Genomic_DNA"/>
</dbReference>